<reference evidence="2" key="2">
    <citation type="submission" date="2013-04" db="UniProtKB">
        <authorList>
            <consortium name="EnsemblPlants"/>
        </authorList>
    </citation>
    <scope>IDENTIFICATION</scope>
</reference>
<evidence type="ECO:0000313" key="3">
    <source>
        <dbReference type="Proteomes" id="UP000006038"/>
    </source>
</evidence>
<dbReference type="Gramene" id="OB11G18480.1">
    <property type="protein sequence ID" value="OB11G18480.1"/>
    <property type="gene ID" value="OB11G18480"/>
</dbReference>
<protein>
    <submittedName>
        <fullName evidence="2">Uncharacterized protein</fullName>
    </submittedName>
</protein>
<dbReference type="HOGENOM" id="CLU_3127495_0_0_1"/>
<accession>J3N7R2</accession>
<keyword evidence="3" id="KW-1185">Reference proteome</keyword>
<evidence type="ECO:0000313" key="2">
    <source>
        <dbReference type="EnsemblPlants" id="OB11G18480.1"/>
    </source>
</evidence>
<name>J3N7R2_ORYBR</name>
<proteinExistence type="predicted"/>
<organism evidence="2">
    <name type="scientific">Oryza brachyantha</name>
    <name type="common">malo sina</name>
    <dbReference type="NCBI Taxonomy" id="4533"/>
    <lineage>
        <taxon>Eukaryota</taxon>
        <taxon>Viridiplantae</taxon>
        <taxon>Streptophyta</taxon>
        <taxon>Embryophyta</taxon>
        <taxon>Tracheophyta</taxon>
        <taxon>Spermatophyta</taxon>
        <taxon>Magnoliopsida</taxon>
        <taxon>Liliopsida</taxon>
        <taxon>Poales</taxon>
        <taxon>Poaceae</taxon>
        <taxon>BOP clade</taxon>
        <taxon>Oryzoideae</taxon>
        <taxon>Oryzeae</taxon>
        <taxon>Oryzinae</taxon>
        <taxon>Oryza</taxon>
    </lineage>
</organism>
<reference evidence="2" key="1">
    <citation type="journal article" date="2013" name="Nat. Commun.">
        <title>Whole-genome sequencing of Oryza brachyantha reveals mechanisms underlying Oryza genome evolution.</title>
        <authorList>
            <person name="Chen J."/>
            <person name="Huang Q."/>
            <person name="Gao D."/>
            <person name="Wang J."/>
            <person name="Lang Y."/>
            <person name="Liu T."/>
            <person name="Li B."/>
            <person name="Bai Z."/>
            <person name="Luis Goicoechea J."/>
            <person name="Liang C."/>
            <person name="Chen C."/>
            <person name="Zhang W."/>
            <person name="Sun S."/>
            <person name="Liao Y."/>
            <person name="Zhang X."/>
            <person name="Yang L."/>
            <person name="Song C."/>
            <person name="Wang M."/>
            <person name="Shi J."/>
            <person name="Liu G."/>
            <person name="Liu J."/>
            <person name="Zhou H."/>
            <person name="Zhou W."/>
            <person name="Yu Q."/>
            <person name="An N."/>
            <person name="Chen Y."/>
            <person name="Cai Q."/>
            <person name="Wang B."/>
            <person name="Liu B."/>
            <person name="Min J."/>
            <person name="Huang Y."/>
            <person name="Wu H."/>
            <person name="Li Z."/>
            <person name="Zhang Y."/>
            <person name="Yin Y."/>
            <person name="Song W."/>
            <person name="Jiang J."/>
            <person name="Jackson S.A."/>
            <person name="Wing R.A."/>
            <person name="Wang J."/>
            <person name="Chen M."/>
        </authorList>
    </citation>
    <scope>NUCLEOTIDE SEQUENCE [LARGE SCALE GENOMIC DNA]</scope>
    <source>
        <strain evidence="2">cv. IRGC 101232</strain>
    </source>
</reference>
<feature type="compositionally biased region" description="Basic residues" evidence="1">
    <location>
        <begin position="11"/>
        <end position="20"/>
    </location>
</feature>
<dbReference type="AlphaFoldDB" id="J3N7R2"/>
<dbReference type="Proteomes" id="UP000006038">
    <property type="component" value="Chromosome 11"/>
</dbReference>
<dbReference type="EnsemblPlants" id="OB11G18480.1">
    <property type="protein sequence ID" value="OB11G18480.1"/>
    <property type="gene ID" value="OB11G18480"/>
</dbReference>
<feature type="region of interest" description="Disordered" evidence="1">
    <location>
        <begin position="1"/>
        <end position="22"/>
    </location>
</feature>
<sequence length="50" mass="5917">MFTLLHETCQKKKNHKKPVPKVKAELQMNKSSDPSESNDLNHCQMRFLYI</sequence>
<evidence type="ECO:0000256" key="1">
    <source>
        <dbReference type="SAM" id="MobiDB-lite"/>
    </source>
</evidence>